<gene>
    <name evidence="3" type="ORF">PZE19_02690</name>
</gene>
<dbReference type="InterPro" id="IPR013229">
    <property type="entry name" value="PEGA"/>
</dbReference>
<dbReference type="EMBL" id="JARRAG010000001">
    <property type="protein sequence ID" value="MDG3002683.1"/>
    <property type="molecule type" value="Genomic_DNA"/>
</dbReference>
<reference evidence="3 4" key="1">
    <citation type="submission" date="2023-03" db="EMBL/GenBank/DDBJ databases">
        <title>Paludisphaera mucosa sp. nov. a novel planctomycete from northern fen.</title>
        <authorList>
            <person name="Ivanova A."/>
        </authorList>
    </citation>
    <scope>NUCLEOTIDE SEQUENCE [LARGE SCALE GENOMIC DNA]</scope>
    <source>
        <strain evidence="3 4">Pla2</strain>
    </source>
</reference>
<proteinExistence type="predicted"/>
<keyword evidence="4" id="KW-1185">Reference proteome</keyword>
<feature type="region of interest" description="Disordered" evidence="1">
    <location>
        <begin position="118"/>
        <end position="145"/>
    </location>
</feature>
<name>A0ABT6F5H0_9BACT</name>
<dbReference type="Proteomes" id="UP001216907">
    <property type="component" value="Unassembled WGS sequence"/>
</dbReference>
<organism evidence="3 4">
    <name type="scientific">Paludisphaera mucosa</name>
    <dbReference type="NCBI Taxonomy" id="3030827"/>
    <lineage>
        <taxon>Bacteria</taxon>
        <taxon>Pseudomonadati</taxon>
        <taxon>Planctomycetota</taxon>
        <taxon>Planctomycetia</taxon>
        <taxon>Isosphaerales</taxon>
        <taxon>Isosphaeraceae</taxon>
        <taxon>Paludisphaera</taxon>
    </lineage>
</organism>
<feature type="domain" description="PEGA" evidence="2">
    <location>
        <begin position="33"/>
        <end position="77"/>
    </location>
</feature>
<evidence type="ECO:0000313" key="4">
    <source>
        <dbReference type="Proteomes" id="UP001216907"/>
    </source>
</evidence>
<evidence type="ECO:0000313" key="3">
    <source>
        <dbReference type="EMBL" id="MDG3002683.1"/>
    </source>
</evidence>
<dbReference type="RefSeq" id="WP_277859047.1">
    <property type="nucleotide sequence ID" value="NZ_JARRAG010000001.1"/>
</dbReference>
<sequence length="156" mass="17426">MVRSPKMGRRAAAGLALSAVCLGLDTGCVIRRYTIRSEPPGAQVIVNDEEIGPTPVSKAFTFYGDREVTLIKDGFETKTVIQPVPAPWWDNLLTEFFSENLVPFTLRDEREFKFDLQPAQSPASNELEDRANALRAESQAPPTPRRRGFLAWLGFD</sequence>
<accession>A0ABT6F5H0</accession>
<evidence type="ECO:0000259" key="2">
    <source>
        <dbReference type="Pfam" id="PF08308"/>
    </source>
</evidence>
<evidence type="ECO:0000256" key="1">
    <source>
        <dbReference type="SAM" id="MobiDB-lite"/>
    </source>
</evidence>
<protein>
    <submittedName>
        <fullName evidence="3">PEGA domain-containing protein</fullName>
    </submittedName>
</protein>
<dbReference type="Pfam" id="PF08308">
    <property type="entry name" value="PEGA"/>
    <property type="match status" value="1"/>
</dbReference>
<comment type="caution">
    <text evidence="3">The sequence shown here is derived from an EMBL/GenBank/DDBJ whole genome shotgun (WGS) entry which is preliminary data.</text>
</comment>